<keyword evidence="3" id="KW-0804">Transcription</keyword>
<comment type="caution">
    <text evidence="5">The sequence shown here is derived from an EMBL/GenBank/DDBJ whole genome shotgun (WGS) entry which is preliminary data.</text>
</comment>
<organism evidence="5 6">
    <name type="scientific">Paenibacillus lignilyticus</name>
    <dbReference type="NCBI Taxonomy" id="1172615"/>
    <lineage>
        <taxon>Bacteria</taxon>
        <taxon>Bacillati</taxon>
        <taxon>Bacillota</taxon>
        <taxon>Bacilli</taxon>
        <taxon>Bacillales</taxon>
        <taxon>Paenibacillaceae</taxon>
        <taxon>Paenibacillus</taxon>
    </lineage>
</organism>
<name>A0ABS5CAI6_9BACL</name>
<evidence type="ECO:0000313" key="5">
    <source>
        <dbReference type="EMBL" id="MBP3963001.1"/>
    </source>
</evidence>
<sequence>MLEHSRYNEWLLFVVEDGSFEFECNGTKGIAANGDLVLLPCGTDIYRKALTPLSFHFFIFDWTNSDEEVKEVSSRIPRGKFQIQDASRFQSTLAQLRSVSEKPDSLSVARRNLLFKDIWLTYWSGESEMMPSSSDPLMNESLRRIRQQALGRFNLKTIADELWLSPSQFTQKFTKQFGKTPMDYVTELRLQQARKLLKDTSLPMSAIAARCGYENEYYFSRIFKQKMAVSPSNYRKALRI</sequence>
<protein>
    <submittedName>
        <fullName evidence="5">Helix-turn-helix transcriptional regulator</fullName>
    </submittedName>
</protein>
<dbReference type="EMBL" id="JAGKSP010000003">
    <property type="protein sequence ID" value="MBP3963001.1"/>
    <property type="molecule type" value="Genomic_DNA"/>
</dbReference>
<evidence type="ECO:0000256" key="3">
    <source>
        <dbReference type="ARBA" id="ARBA00023163"/>
    </source>
</evidence>
<reference evidence="5 6" key="1">
    <citation type="submission" date="2021-04" db="EMBL/GenBank/DDBJ databases">
        <title>Paenibacillus sp. DLE-14 whole genome sequence.</title>
        <authorList>
            <person name="Ham Y.J."/>
        </authorList>
    </citation>
    <scope>NUCLEOTIDE SEQUENCE [LARGE SCALE GENOMIC DNA]</scope>
    <source>
        <strain evidence="5 6">DLE-14</strain>
    </source>
</reference>
<dbReference type="PROSITE" id="PS01124">
    <property type="entry name" value="HTH_ARAC_FAMILY_2"/>
    <property type="match status" value="1"/>
</dbReference>
<dbReference type="Pfam" id="PF12833">
    <property type="entry name" value="HTH_18"/>
    <property type="match status" value="1"/>
</dbReference>
<dbReference type="PANTHER" id="PTHR43280:SF2">
    <property type="entry name" value="HTH-TYPE TRANSCRIPTIONAL REGULATOR EXSA"/>
    <property type="match status" value="1"/>
</dbReference>
<keyword evidence="1" id="KW-0805">Transcription regulation</keyword>
<dbReference type="SUPFAM" id="SSF51215">
    <property type="entry name" value="Regulatory protein AraC"/>
    <property type="match status" value="1"/>
</dbReference>
<feature type="domain" description="HTH araC/xylS-type" evidence="4">
    <location>
        <begin position="139"/>
        <end position="237"/>
    </location>
</feature>
<gene>
    <name evidence="5" type="ORF">I8J30_09855</name>
</gene>
<dbReference type="Gene3D" id="1.10.10.60">
    <property type="entry name" value="Homeodomain-like"/>
    <property type="match status" value="2"/>
</dbReference>
<dbReference type="RefSeq" id="WP_210657752.1">
    <property type="nucleotide sequence ID" value="NZ_JAGKSP010000003.1"/>
</dbReference>
<evidence type="ECO:0000256" key="1">
    <source>
        <dbReference type="ARBA" id="ARBA00023015"/>
    </source>
</evidence>
<dbReference type="InterPro" id="IPR020449">
    <property type="entry name" value="Tscrpt_reg_AraC-type_HTH"/>
</dbReference>
<dbReference type="InterPro" id="IPR009057">
    <property type="entry name" value="Homeodomain-like_sf"/>
</dbReference>
<keyword evidence="2" id="KW-0238">DNA-binding</keyword>
<evidence type="ECO:0000259" key="4">
    <source>
        <dbReference type="PROSITE" id="PS01124"/>
    </source>
</evidence>
<dbReference type="InterPro" id="IPR037923">
    <property type="entry name" value="HTH-like"/>
</dbReference>
<evidence type="ECO:0000313" key="6">
    <source>
        <dbReference type="Proteomes" id="UP000673394"/>
    </source>
</evidence>
<evidence type="ECO:0000256" key="2">
    <source>
        <dbReference type="ARBA" id="ARBA00023125"/>
    </source>
</evidence>
<dbReference type="SUPFAM" id="SSF46689">
    <property type="entry name" value="Homeodomain-like"/>
    <property type="match status" value="2"/>
</dbReference>
<accession>A0ABS5CAI6</accession>
<dbReference type="Proteomes" id="UP000673394">
    <property type="component" value="Unassembled WGS sequence"/>
</dbReference>
<keyword evidence="6" id="KW-1185">Reference proteome</keyword>
<dbReference type="PROSITE" id="PS00041">
    <property type="entry name" value="HTH_ARAC_FAMILY_1"/>
    <property type="match status" value="1"/>
</dbReference>
<dbReference type="PANTHER" id="PTHR43280">
    <property type="entry name" value="ARAC-FAMILY TRANSCRIPTIONAL REGULATOR"/>
    <property type="match status" value="1"/>
</dbReference>
<dbReference type="SMART" id="SM00342">
    <property type="entry name" value="HTH_ARAC"/>
    <property type="match status" value="1"/>
</dbReference>
<dbReference type="PRINTS" id="PR00032">
    <property type="entry name" value="HTHARAC"/>
</dbReference>
<dbReference type="InterPro" id="IPR018060">
    <property type="entry name" value="HTH_AraC"/>
</dbReference>
<dbReference type="InterPro" id="IPR018062">
    <property type="entry name" value="HTH_AraC-typ_CS"/>
</dbReference>
<proteinExistence type="predicted"/>